<dbReference type="EMBL" id="CP029189">
    <property type="protein sequence ID" value="QES56743.1"/>
    <property type="molecule type" value="Genomic_DNA"/>
</dbReference>
<dbReference type="GO" id="GO:0003677">
    <property type="term" value="F:DNA binding"/>
    <property type="evidence" value="ECO:0007669"/>
    <property type="project" value="UniProtKB-KW"/>
</dbReference>
<dbReference type="AlphaFoldDB" id="A0A5P2DPH8"/>
<keyword evidence="3" id="KW-0804">Transcription</keyword>
<dbReference type="RefSeq" id="WP_150259470.1">
    <property type="nucleotide sequence ID" value="NZ_CP029189.1"/>
</dbReference>
<dbReference type="OrthoDB" id="3824912at2"/>
<dbReference type="PROSITE" id="PS50937">
    <property type="entry name" value="HTH_MERR_2"/>
    <property type="match status" value="1"/>
</dbReference>
<proteinExistence type="predicted"/>
<dbReference type="PANTHER" id="PTHR30204">
    <property type="entry name" value="REDOX-CYCLING DRUG-SENSING TRANSCRIPTIONAL ACTIVATOR SOXR"/>
    <property type="match status" value="1"/>
</dbReference>
<gene>
    <name evidence="5" type="ORF">DEJ51_23280</name>
</gene>
<dbReference type="Pfam" id="PF13411">
    <property type="entry name" value="MerR_1"/>
    <property type="match status" value="1"/>
</dbReference>
<dbReference type="InterPro" id="IPR000551">
    <property type="entry name" value="MerR-type_HTH_dom"/>
</dbReference>
<evidence type="ECO:0000313" key="6">
    <source>
        <dbReference type="Proteomes" id="UP000324101"/>
    </source>
</evidence>
<evidence type="ECO:0000256" key="2">
    <source>
        <dbReference type="ARBA" id="ARBA00023125"/>
    </source>
</evidence>
<dbReference type="GO" id="GO:0003700">
    <property type="term" value="F:DNA-binding transcription factor activity"/>
    <property type="evidence" value="ECO:0007669"/>
    <property type="project" value="InterPro"/>
</dbReference>
<evidence type="ECO:0000259" key="4">
    <source>
        <dbReference type="PROSITE" id="PS50937"/>
    </source>
</evidence>
<dbReference type="SUPFAM" id="SSF46955">
    <property type="entry name" value="Putative DNA-binding domain"/>
    <property type="match status" value="1"/>
</dbReference>
<dbReference type="SMART" id="SM00422">
    <property type="entry name" value="HTH_MERR"/>
    <property type="match status" value="1"/>
</dbReference>
<dbReference type="CDD" id="cd01282">
    <property type="entry name" value="HTH_MerR-like_sg3"/>
    <property type="match status" value="1"/>
</dbReference>
<sequence length="130" mass="14592">MRIGELAERAGTSTRTLRYYESRGLLPARRADNGHRTYDEDDLRLLRQIRMLQDFGFELEETRPFVDCLRAGHPAGDSCPASLAVYRRKLTELDGLIGRLADVREQLGRQLADAERAAGAEAVPKCEMTG</sequence>
<dbReference type="InterPro" id="IPR047057">
    <property type="entry name" value="MerR_fam"/>
</dbReference>
<keyword evidence="2" id="KW-0238">DNA-binding</keyword>
<keyword evidence="1" id="KW-0805">Transcription regulation</keyword>
<dbReference type="PANTHER" id="PTHR30204:SF94">
    <property type="entry name" value="HEAVY METAL-DEPENDENT TRANSCRIPTIONAL REGULATOR HI_0293-RELATED"/>
    <property type="match status" value="1"/>
</dbReference>
<organism evidence="5 6">
    <name type="scientific">Streptomyces venezuelae</name>
    <dbReference type="NCBI Taxonomy" id="54571"/>
    <lineage>
        <taxon>Bacteria</taxon>
        <taxon>Bacillati</taxon>
        <taxon>Actinomycetota</taxon>
        <taxon>Actinomycetes</taxon>
        <taxon>Kitasatosporales</taxon>
        <taxon>Streptomycetaceae</taxon>
        <taxon>Streptomyces</taxon>
    </lineage>
</organism>
<name>A0A5P2DPH8_STRVZ</name>
<dbReference type="InterPro" id="IPR009061">
    <property type="entry name" value="DNA-bd_dom_put_sf"/>
</dbReference>
<dbReference type="Proteomes" id="UP000324101">
    <property type="component" value="Chromosome"/>
</dbReference>
<evidence type="ECO:0000313" key="5">
    <source>
        <dbReference type="EMBL" id="QES56743.1"/>
    </source>
</evidence>
<dbReference type="PRINTS" id="PR00040">
    <property type="entry name" value="HTHMERR"/>
</dbReference>
<protein>
    <submittedName>
        <fullName evidence="5">MerR family transcriptional regulator</fullName>
    </submittedName>
</protein>
<reference evidence="5 6" key="1">
    <citation type="submission" date="2018-05" db="EMBL/GenBank/DDBJ databases">
        <title>Streptomyces venezuelae.</title>
        <authorList>
            <person name="Kim W."/>
            <person name="Lee N."/>
            <person name="Cho B.-K."/>
        </authorList>
    </citation>
    <scope>NUCLEOTIDE SEQUENCE [LARGE SCALE GENOMIC DNA]</scope>
    <source>
        <strain evidence="5 6">ATCC 21018</strain>
    </source>
</reference>
<dbReference type="Gene3D" id="1.10.1660.10">
    <property type="match status" value="1"/>
</dbReference>
<evidence type="ECO:0000256" key="1">
    <source>
        <dbReference type="ARBA" id="ARBA00023015"/>
    </source>
</evidence>
<feature type="domain" description="HTH merR-type" evidence="4">
    <location>
        <begin position="1"/>
        <end position="68"/>
    </location>
</feature>
<evidence type="ECO:0000256" key="3">
    <source>
        <dbReference type="ARBA" id="ARBA00023163"/>
    </source>
</evidence>
<accession>A0A5P2DPH8</accession>